<feature type="region of interest" description="Disordered" evidence="1">
    <location>
        <begin position="1"/>
        <end position="41"/>
    </location>
</feature>
<feature type="compositionally biased region" description="Low complexity" evidence="1">
    <location>
        <begin position="7"/>
        <end position="41"/>
    </location>
</feature>
<gene>
    <name evidence="2" type="ORF">P280DRAFT_484749</name>
</gene>
<sequence length="259" mass="29231">MSTHVLSSHYSTPSSYTPSRASYPSTLIGRNSASYTDSGSSSYYTRLNEKSAAAGTIHLHSLENPREKEPKYYSTRPQSQYIEPKHAPRPQPQRHSQYIESKRWVEPEYEMYGRGPVMSGRYAEKRRWVEPQPEPPRMVKEAFNAPPPPSPATSLPPPRSRGSPSVVSSRERPQSMYAGPPKSVVEPPPAPRSFAGTPSPKEHVPADKKVQRVRFRDVIGGIIGRAGENIEKVGEKVGGRRWEEEEYERQRGAHRGERR</sequence>
<feature type="compositionally biased region" description="Basic and acidic residues" evidence="1">
    <location>
        <begin position="200"/>
        <end position="210"/>
    </location>
</feature>
<keyword evidence="3" id="KW-1185">Reference proteome</keyword>
<protein>
    <submittedName>
        <fullName evidence="2">Uncharacterized protein</fullName>
    </submittedName>
</protein>
<accession>A0A6A6RIP2</accession>
<evidence type="ECO:0000256" key="1">
    <source>
        <dbReference type="SAM" id="MobiDB-lite"/>
    </source>
</evidence>
<evidence type="ECO:0000313" key="2">
    <source>
        <dbReference type="EMBL" id="KAF2635170.1"/>
    </source>
</evidence>
<evidence type="ECO:0000313" key="3">
    <source>
        <dbReference type="Proteomes" id="UP000799753"/>
    </source>
</evidence>
<feature type="compositionally biased region" description="Pro residues" evidence="1">
    <location>
        <begin position="145"/>
        <end position="159"/>
    </location>
</feature>
<dbReference type="OrthoDB" id="10674384at2759"/>
<proteinExistence type="predicted"/>
<dbReference type="EMBL" id="MU006809">
    <property type="protein sequence ID" value="KAF2635170.1"/>
    <property type="molecule type" value="Genomic_DNA"/>
</dbReference>
<dbReference type="AlphaFoldDB" id="A0A6A6RIP2"/>
<feature type="compositionally biased region" description="Basic and acidic residues" evidence="1">
    <location>
        <begin position="60"/>
        <end position="71"/>
    </location>
</feature>
<feature type="region of interest" description="Disordered" evidence="1">
    <location>
        <begin position="132"/>
        <end position="210"/>
    </location>
</feature>
<organism evidence="2 3">
    <name type="scientific">Massarina eburnea CBS 473.64</name>
    <dbReference type="NCBI Taxonomy" id="1395130"/>
    <lineage>
        <taxon>Eukaryota</taxon>
        <taxon>Fungi</taxon>
        <taxon>Dikarya</taxon>
        <taxon>Ascomycota</taxon>
        <taxon>Pezizomycotina</taxon>
        <taxon>Dothideomycetes</taxon>
        <taxon>Pleosporomycetidae</taxon>
        <taxon>Pleosporales</taxon>
        <taxon>Massarineae</taxon>
        <taxon>Massarinaceae</taxon>
        <taxon>Massarina</taxon>
    </lineage>
</organism>
<feature type="region of interest" description="Disordered" evidence="1">
    <location>
        <begin position="231"/>
        <end position="259"/>
    </location>
</feature>
<name>A0A6A6RIP2_9PLEO</name>
<reference evidence="2" key="1">
    <citation type="journal article" date="2020" name="Stud. Mycol.">
        <title>101 Dothideomycetes genomes: a test case for predicting lifestyles and emergence of pathogens.</title>
        <authorList>
            <person name="Haridas S."/>
            <person name="Albert R."/>
            <person name="Binder M."/>
            <person name="Bloem J."/>
            <person name="Labutti K."/>
            <person name="Salamov A."/>
            <person name="Andreopoulos B."/>
            <person name="Baker S."/>
            <person name="Barry K."/>
            <person name="Bills G."/>
            <person name="Bluhm B."/>
            <person name="Cannon C."/>
            <person name="Castanera R."/>
            <person name="Culley D."/>
            <person name="Daum C."/>
            <person name="Ezra D."/>
            <person name="Gonzalez J."/>
            <person name="Henrissat B."/>
            <person name="Kuo A."/>
            <person name="Liang C."/>
            <person name="Lipzen A."/>
            <person name="Lutzoni F."/>
            <person name="Magnuson J."/>
            <person name="Mondo S."/>
            <person name="Nolan M."/>
            <person name="Ohm R."/>
            <person name="Pangilinan J."/>
            <person name="Park H.-J."/>
            <person name="Ramirez L."/>
            <person name="Alfaro M."/>
            <person name="Sun H."/>
            <person name="Tritt A."/>
            <person name="Yoshinaga Y."/>
            <person name="Zwiers L.-H."/>
            <person name="Turgeon B."/>
            <person name="Goodwin S."/>
            <person name="Spatafora J."/>
            <person name="Crous P."/>
            <person name="Grigoriev I."/>
        </authorList>
    </citation>
    <scope>NUCLEOTIDE SEQUENCE</scope>
    <source>
        <strain evidence="2">CBS 473.64</strain>
    </source>
</reference>
<feature type="region of interest" description="Disordered" evidence="1">
    <location>
        <begin position="56"/>
        <end position="102"/>
    </location>
</feature>
<dbReference type="Proteomes" id="UP000799753">
    <property type="component" value="Unassembled WGS sequence"/>
</dbReference>